<dbReference type="InParanoid" id="G0P7A4"/>
<evidence type="ECO:0000256" key="2">
    <source>
        <dbReference type="SAM" id="MobiDB-lite"/>
    </source>
</evidence>
<feature type="domain" description="EF-hand" evidence="3">
    <location>
        <begin position="147"/>
        <end position="182"/>
    </location>
</feature>
<protein>
    <recommendedName>
        <fullName evidence="3">EF-hand domain-containing protein</fullName>
    </recommendedName>
</protein>
<feature type="region of interest" description="Disordered" evidence="2">
    <location>
        <begin position="403"/>
        <end position="477"/>
    </location>
</feature>
<feature type="coiled-coil region" evidence="1">
    <location>
        <begin position="672"/>
        <end position="706"/>
    </location>
</feature>
<reference evidence="5" key="1">
    <citation type="submission" date="2011-07" db="EMBL/GenBank/DDBJ databases">
        <authorList>
            <consortium name="Caenorhabditis brenneri Sequencing and Analysis Consortium"/>
            <person name="Wilson R.K."/>
        </authorList>
    </citation>
    <scope>NUCLEOTIDE SEQUENCE [LARGE SCALE GENOMIC DNA]</scope>
    <source>
        <strain evidence="5">PB2801</strain>
    </source>
</reference>
<proteinExistence type="predicted"/>
<feature type="coiled-coil region" evidence="1">
    <location>
        <begin position="551"/>
        <end position="647"/>
    </location>
</feature>
<name>G0P7A4_CAEBE</name>
<organism evidence="5">
    <name type="scientific">Caenorhabditis brenneri</name>
    <name type="common">Nematode worm</name>
    <dbReference type="NCBI Taxonomy" id="135651"/>
    <lineage>
        <taxon>Eukaryota</taxon>
        <taxon>Metazoa</taxon>
        <taxon>Ecdysozoa</taxon>
        <taxon>Nematoda</taxon>
        <taxon>Chromadorea</taxon>
        <taxon>Rhabditida</taxon>
        <taxon>Rhabditina</taxon>
        <taxon>Rhabditomorpha</taxon>
        <taxon>Rhabditoidea</taxon>
        <taxon>Rhabditidae</taxon>
        <taxon>Peloderinae</taxon>
        <taxon>Caenorhabditis</taxon>
    </lineage>
</organism>
<dbReference type="AlphaFoldDB" id="G0P7A4"/>
<dbReference type="InterPro" id="IPR002048">
    <property type="entry name" value="EF_hand_dom"/>
</dbReference>
<evidence type="ECO:0000313" key="4">
    <source>
        <dbReference type="EMBL" id="EGT46886.1"/>
    </source>
</evidence>
<feature type="compositionally biased region" description="Low complexity" evidence="2">
    <location>
        <begin position="456"/>
        <end position="473"/>
    </location>
</feature>
<dbReference type="Proteomes" id="UP000008068">
    <property type="component" value="Unassembled WGS sequence"/>
</dbReference>
<dbReference type="EMBL" id="GL380111">
    <property type="protein sequence ID" value="EGT46886.1"/>
    <property type="molecule type" value="Genomic_DNA"/>
</dbReference>
<gene>
    <name evidence="4" type="ORF">CAEBREN_14475</name>
</gene>
<evidence type="ECO:0000313" key="5">
    <source>
        <dbReference type="Proteomes" id="UP000008068"/>
    </source>
</evidence>
<keyword evidence="5" id="KW-1185">Reference proteome</keyword>
<dbReference type="STRING" id="135651.G0P7A4"/>
<feature type="compositionally biased region" description="Acidic residues" evidence="2">
    <location>
        <begin position="426"/>
        <end position="439"/>
    </location>
</feature>
<accession>G0P7A4</accession>
<keyword evidence="1" id="KW-0175">Coiled coil</keyword>
<evidence type="ECO:0000259" key="3">
    <source>
        <dbReference type="PROSITE" id="PS50222"/>
    </source>
</evidence>
<evidence type="ECO:0000256" key="1">
    <source>
        <dbReference type="SAM" id="Coils"/>
    </source>
</evidence>
<dbReference type="HOGENOM" id="CLU_358718_0_0_1"/>
<dbReference type="GO" id="GO:0005509">
    <property type="term" value="F:calcium ion binding"/>
    <property type="evidence" value="ECO:0007669"/>
    <property type="project" value="InterPro"/>
</dbReference>
<feature type="compositionally biased region" description="Basic and acidic residues" evidence="2">
    <location>
        <begin position="403"/>
        <end position="425"/>
    </location>
</feature>
<sequence>MTAPNEDGWVHVTRNYGYPGKIEKDHLDANFSYFVCKDIRFQSNLMCFGEEEFKRRGAKYFLMIGEDMKEFCDVKENRPVYDWIQYPTGMLDNLTDHARINAKRLVIREFTYKDSGIPIDHVLTEDVLEMIRIFMKRQKREPESYTENLAELEQKWKNEDSNFTRSISTEEFKMIMNEFEIDKSQIVIAPDVQSYISTLRTLYNGFGPITTYNRDGNLIMTTHQAVFNIFQSTVFGYNWHELKKNPYTQKKLDEFYKFFMKVTKKYWDMEEGLLVTLSHVEKDIKNLKNHKIFVKKWAKKIRLYPYENSKYSDEISLKHLFTDYVNIGVSCMRNASDYDGNGIPVHLARAYILFAHMGIFFPVESIEQKIIMVDGMLTVMNFQSRKENRKMFLKLIYDKAGKADSEIPPESDFKESDKKSGKESDEKSDEDKNEEELADTDVSPSNEEKTSDMNDEALTTSEAAESTDSTNETNSNCCSQTDHSAVCLVVPNNFDPATAVAKNQTFKLGFTCCGVAKLIPFTAPLPKPKVIAHPVLLSDRCNQCYENLGKLKTAEENLKNSENKAKLYEKQAIKIEELEKEMEILKTKRKNADKHRMKAKEKLDEAVNLATKNEKRAMEANGLEDKLKIKNAKLVEYKKEIEELKMTINSQPDLAQKVIMLEERHKNQELVARELRKSNKEFKSQNADLKKQLESQGEKIAHEQKQFANKYRKMQDEMAGNRKISDELATQNLTLVKENDQLKHSLVSEKVASEEKSDINARLLNEKTQLHQKIKDLERQLQKSN</sequence>
<dbReference type="PROSITE" id="PS50222">
    <property type="entry name" value="EF_HAND_2"/>
    <property type="match status" value="1"/>
</dbReference>